<evidence type="ECO:0000313" key="6">
    <source>
        <dbReference type="Proteomes" id="UP000290819"/>
    </source>
</evidence>
<reference evidence="5 6" key="1">
    <citation type="submission" date="2017-03" db="EMBL/GenBank/DDBJ databases">
        <authorList>
            <person name="Safronova V.I."/>
            <person name="Sazanova A.L."/>
            <person name="Chirak E.R."/>
        </authorList>
    </citation>
    <scope>NUCLEOTIDE SEQUENCE [LARGE SCALE GENOMIC DNA]</scope>
    <source>
        <strain evidence="5 6">Opo-243</strain>
    </source>
</reference>
<feature type="compositionally biased region" description="Basic and acidic residues" evidence="3">
    <location>
        <begin position="7"/>
        <end position="27"/>
    </location>
</feature>
<name>A0A4Q1UWJ2_9BRAD</name>
<evidence type="ECO:0000259" key="4">
    <source>
        <dbReference type="PROSITE" id="PS50977"/>
    </source>
</evidence>
<proteinExistence type="predicted"/>
<dbReference type="PANTHER" id="PTHR30055">
    <property type="entry name" value="HTH-TYPE TRANSCRIPTIONAL REGULATOR RUTR"/>
    <property type="match status" value="1"/>
</dbReference>
<dbReference type="InterPro" id="IPR036271">
    <property type="entry name" value="Tet_transcr_reg_TetR-rel_C_sf"/>
</dbReference>
<dbReference type="Proteomes" id="UP000290819">
    <property type="component" value="Unassembled WGS sequence"/>
</dbReference>
<dbReference type="InterPro" id="IPR001647">
    <property type="entry name" value="HTH_TetR"/>
</dbReference>
<dbReference type="SUPFAM" id="SSF46689">
    <property type="entry name" value="Homeodomain-like"/>
    <property type="match status" value="1"/>
</dbReference>
<evidence type="ECO:0000256" key="3">
    <source>
        <dbReference type="SAM" id="MobiDB-lite"/>
    </source>
</evidence>
<dbReference type="SUPFAM" id="SSF48498">
    <property type="entry name" value="Tetracyclin repressor-like, C-terminal domain"/>
    <property type="match status" value="1"/>
</dbReference>
<keyword evidence="1 2" id="KW-0238">DNA-binding</keyword>
<dbReference type="GO" id="GO:0003700">
    <property type="term" value="F:DNA-binding transcription factor activity"/>
    <property type="evidence" value="ECO:0007669"/>
    <property type="project" value="TreeGrafter"/>
</dbReference>
<organism evidence="5 6">
    <name type="scientific">Bradyrhizobium betae</name>
    <dbReference type="NCBI Taxonomy" id="244734"/>
    <lineage>
        <taxon>Bacteria</taxon>
        <taxon>Pseudomonadati</taxon>
        <taxon>Pseudomonadota</taxon>
        <taxon>Alphaproteobacteria</taxon>
        <taxon>Hyphomicrobiales</taxon>
        <taxon>Nitrobacteraceae</taxon>
        <taxon>Bradyrhizobium</taxon>
    </lineage>
</organism>
<evidence type="ECO:0000313" key="5">
    <source>
        <dbReference type="EMBL" id="RXT43455.1"/>
    </source>
</evidence>
<dbReference type="EMBL" id="MZXW01000026">
    <property type="protein sequence ID" value="RXT43455.1"/>
    <property type="molecule type" value="Genomic_DNA"/>
</dbReference>
<accession>A0A4Q1UWJ2</accession>
<dbReference type="PROSITE" id="PS50977">
    <property type="entry name" value="HTH_TETR_2"/>
    <property type="match status" value="1"/>
</dbReference>
<feature type="DNA-binding region" description="H-T-H motif" evidence="2">
    <location>
        <begin position="50"/>
        <end position="69"/>
    </location>
</feature>
<sequence length="224" mass="24423">MAQAKSESAKPETECRPRGRPPVRSDEETTRIVLEAARHTFAVEGYAATSTEELARRAGISTKTLYRLFPGKAALFEAMCADRLERLLSAVDLQGSDEVDIETGLRAALLACADLALDPEVVALQRMVLQQSATFPELAANFYMNGISRTAKALAGWLRLQVKRKRIVIDDVEDVAGMLIGMVASAPQRAAIYGGMPLPSRKQIERRVQTCAALFLDGCRARSA</sequence>
<protein>
    <submittedName>
        <fullName evidence="5">TetR family transcriptional regulator</fullName>
    </submittedName>
</protein>
<dbReference type="InterPro" id="IPR009057">
    <property type="entry name" value="Homeodomain-like_sf"/>
</dbReference>
<dbReference type="Pfam" id="PF00440">
    <property type="entry name" value="TetR_N"/>
    <property type="match status" value="1"/>
</dbReference>
<dbReference type="Gene3D" id="1.10.357.10">
    <property type="entry name" value="Tetracycline Repressor, domain 2"/>
    <property type="match status" value="1"/>
</dbReference>
<feature type="region of interest" description="Disordered" evidence="3">
    <location>
        <begin position="1"/>
        <end position="27"/>
    </location>
</feature>
<dbReference type="InterPro" id="IPR050109">
    <property type="entry name" value="HTH-type_TetR-like_transc_reg"/>
</dbReference>
<evidence type="ECO:0000256" key="2">
    <source>
        <dbReference type="PROSITE-ProRule" id="PRU00335"/>
    </source>
</evidence>
<dbReference type="OrthoDB" id="7584337at2"/>
<keyword evidence="6" id="KW-1185">Reference proteome</keyword>
<dbReference type="InterPro" id="IPR039536">
    <property type="entry name" value="TetR_C_Proteobacteria"/>
</dbReference>
<dbReference type="RefSeq" id="WP_129272680.1">
    <property type="nucleotide sequence ID" value="NZ_MZXW01000026.1"/>
</dbReference>
<dbReference type="PRINTS" id="PR00455">
    <property type="entry name" value="HTHTETR"/>
</dbReference>
<feature type="domain" description="HTH tetR-type" evidence="4">
    <location>
        <begin position="27"/>
        <end position="87"/>
    </location>
</feature>
<gene>
    <name evidence="5" type="ORF">B5V03_22825</name>
</gene>
<dbReference type="Pfam" id="PF14246">
    <property type="entry name" value="TetR_C_7"/>
    <property type="match status" value="1"/>
</dbReference>
<dbReference type="PANTHER" id="PTHR30055:SF223">
    <property type="entry name" value="HTH-TYPE TRANSCRIPTIONAL REGULATOR UIDR"/>
    <property type="match status" value="1"/>
</dbReference>
<dbReference type="GO" id="GO:0000976">
    <property type="term" value="F:transcription cis-regulatory region binding"/>
    <property type="evidence" value="ECO:0007669"/>
    <property type="project" value="TreeGrafter"/>
</dbReference>
<comment type="caution">
    <text evidence="5">The sequence shown here is derived from an EMBL/GenBank/DDBJ whole genome shotgun (WGS) entry which is preliminary data.</text>
</comment>
<evidence type="ECO:0000256" key="1">
    <source>
        <dbReference type="ARBA" id="ARBA00023125"/>
    </source>
</evidence>
<dbReference type="AlphaFoldDB" id="A0A4Q1UWJ2"/>